<dbReference type="CDD" id="cd02612">
    <property type="entry name" value="HAD_PGPPase"/>
    <property type="match status" value="1"/>
</dbReference>
<dbReference type="GO" id="GO:0046872">
    <property type="term" value="F:metal ion binding"/>
    <property type="evidence" value="ECO:0007669"/>
    <property type="project" value="UniProtKB-KW"/>
</dbReference>
<evidence type="ECO:0000256" key="1">
    <source>
        <dbReference type="ARBA" id="ARBA00009184"/>
    </source>
</evidence>
<dbReference type="EMBL" id="VFQC01000003">
    <property type="protein sequence ID" value="TQN27566.1"/>
    <property type="molecule type" value="Genomic_DNA"/>
</dbReference>
<dbReference type="InterPro" id="IPR036412">
    <property type="entry name" value="HAD-like_sf"/>
</dbReference>
<dbReference type="Pfam" id="PF12710">
    <property type="entry name" value="HAD"/>
    <property type="match status" value="1"/>
</dbReference>
<evidence type="ECO:0000256" key="4">
    <source>
        <dbReference type="ARBA" id="ARBA00022842"/>
    </source>
</evidence>
<keyword evidence="7" id="KW-1185">Reference proteome</keyword>
<comment type="caution">
    <text evidence="6">The sequence shown here is derived from an EMBL/GenBank/DDBJ whole genome shotgun (WGS) entry which is preliminary data.</text>
</comment>
<reference evidence="6 7" key="1">
    <citation type="submission" date="2019-06" db="EMBL/GenBank/DDBJ databases">
        <title>Sequencing the genomes of 1000 actinobacteria strains.</title>
        <authorList>
            <person name="Klenk H.-P."/>
        </authorList>
    </citation>
    <scope>NUCLEOTIDE SEQUENCE [LARGE SCALE GENOMIC DNA]</scope>
    <source>
        <strain evidence="6 7">DSM 45015</strain>
    </source>
</reference>
<organism evidence="6 7">
    <name type="scientific">Haloactinospora alba</name>
    <dbReference type="NCBI Taxonomy" id="405555"/>
    <lineage>
        <taxon>Bacteria</taxon>
        <taxon>Bacillati</taxon>
        <taxon>Actinomycetota</taxon>
        <taxon>Actinomycetes</taxon>
        <taxon>Streptosporangiales</taxon>
        <taxon>Nocardiopsidaceae</taxon>
        <taxon>Haloactinospora</taxon>
    </lineage>
</organism>
<feature type="compositionally biased region" description="Polar residues" evidence="5">
    <location>
        <begin position="41"/>
        <end position="50"/>
    </location>
</feature>
<proteinExistence type="inferred from homology"/>
<evidence type="ECO:0000313" key="7">
    <source>
        <dbReference type="Proteomes" id="UP000317422"/>
    </source>
</evidence>
<evidence type="ECO:0000256" key="2">
    <source>
        <dbReference type="ARBA" id="ARBA00022723"/>
    </source>
</evidence>
<dbReference type="InterPro" id="IPR050582">
    <property type="entry name" value="HAD-like_SerB"/>
</dbReference>
<sequence length="325" mass="35299">MDHGRVRRAERAVPGEHGRYPPRRRNRGDRAPTARTRHAGSNRTYSTGSTPERPAAGRAPAAERSAAFFDMDNTMVRGASLYYFARGLANRDLFGRGDMLRCALGQAMFRISGRERLRHLHAARDTLLAFLSGHDTREFTALCEEIYDETVSDRIWEGALRLAHGHLAAGQRVWLVTAAPVEFATTVARRLGFTGALGTVAETVDGVYTGRLADDLLHGPVKARRVRALAAHEGLDLRTCAAYSDSAHDLPMLNQVGFPHAVNPDEELRSHARARGWPVHEFRAHRGKLRAAIPAAGALAGALAVGALRNRAGGSDANGRPPAGM</sequence>
<gene>
    <name evidence="6" type="ORF">FHX37_4287</name>
</gene>
<dbReference type="NCBIfam" id="TIGR01490">
    <property type="entry name" value="HAD-SF-IB-hyp1"/>
    <property type="match status" value="1"/>
</dbReference>
<dbReference type="SUPFAM" id="SSF56784">
    <property type="entry name" value="HAD-like"/>
    <property type="match status" value="1"/>
</dbReference>
<feature type="compositionally biased region" description="Low complexity" evidence="5">
    <location>
        <begin position="51"/>
        <end position="61"/>
    </location>
</feature>
<dbReference type="PANTHER" id="PTHR43344:SF15">
    <property type="entry name" value="PHOSPHOSERINE PHOSPHATASE SERB1"/>
    <property type="match status" value="1"/>
</dbReference>
<dbReference type="FunFam" id="3.40.50.1000:FF:000025">
    <property type="entry name" value="HAD hydrolase, family IB"/>
    <property type="match status" value="1"/>
</dbReference>
<dbReference type="GO" id="GO:0016787">
    <property type="term" value="F:hydrolase activity"/>
    <property type="evidence" value="ECO:0007669"/>
    <property type="project" value="UniProtKB-KW"/>
</dbReference>
<evidence type="ECO:0000256" key="5">
    <source>
        <dbReference type="SAM" id="MobiDB-lite"/>
    </source>
</evidence>
<dbReference type="PANTHER" id="PTHR43344">
    <property type="entry name" value="PHOSPHOSERINE PHOSPHATASE"/>
    <property type="match status" value="1"/>
</dbReference>
<keyword evidence="3 6" id="KW-0378">Hydrolase</keyword>
<feature type="compositionally biased region" description="Basic and acidic residues" evidence="5">
    <location>
        <begin position="1"/>
        <end position="19"/>
    </location>
</feature>
<dbReference type="InterPro" id="IPR006385">
    <property type="entry name" value="HAD_hydro_SerB1"/>
</dbReference>
<keyword evidence="2" id="KW-0479">Metal-binding</keyword>
<dbReference type="NCBIfam" id="TIGR01488">
    <property type="entry name" value="HAD-SF-IB"/>
    <property type="match status" value="1"/>
</dbReference>
<evidence type="ECO:0000313" key="6">
    <source>
        <dbReference type="EMBL" id="TQN27566.1"/>
    </source>
</evidence>
<comment type="similarity">
    <text evidence="1">Belongs to the HAD-like hydrolase superfamily. SerB family.</text>
</comment>
<dbReference type="OrthoDB" id="25607at2"/>
<dbReference type="Gene3D" id="1.20.1440.100">
    <property type="entry name" value="SG protein - dephosphorylation function"/>
    <property type="match status" value="1"/>
</dbReference>
<name>A0A543N6X1_9ACTN</name>
<feature type="region of interest" description="Disordered" evidence="5">
    <location>
        <begin position="1"/>
        <end position="61"/>
    </location>
</feature>
<protein>
    <submittedName>
        <fullName evidence="6">HAD superfamily hydrolase (TIGR01490 family)</fullName>
    </submittedName>
</protein>
<evidence type="ECO:0000256" key="3">
    <source>
        <dbReference type="ARBA" id="ARBA00022801"/>
    </source>
</evidence>
<accession>A0A543N6X1</accession>
<dbReference type="Gene3D" id="3.40.50.1000">
    <property type="entry name" value="HAD superfamily/HAD-like"/>
    <property type="match status" value="1"/>
</dbReference>
<keyword evidence="4" id="KW-0460">Magnesium</keyword>
<dbReference type="InterPro" id="IPR023214">
    <property type="entry name" value="HAD_sf"/>
</dbReference>
<dbReference type="AlphaFoldDB" id="A0A543N6X1"/>
<dbReference type="Proteomes" id="UP000317422">
    <property type="component" value="Unassembled WGS sequence"/>
</dbReference>